<dbReference type="GO" id="GO:0016706">
    <property type="term" value="F:2-oxoglutarate-dependent dioxygenase activity"/>
    <property type="evidence" value="ECO:0007669"/>
    <property type="project" value="UniProtKB-ARBA"/>
</dbReference>
<evidence type="ECO:0000256" key="5">
    <source>
        <dbReference type="ARBA" id="ARBA00023004"/>
    </source>
</evidence>
<evidence type="ECO:0000313" key="7">
    <source>
        <dbReference type="EMBL" id="AAB47567.1"/>
    </source>
</evidence>
<comment type="similarity">
    <text evidence="1">Belongs to the TfdA dioxygenase family.</text>
</comment>
<sequence>MSINSEYLHPLFVAEYEEADLQGALSPTEVRDVEHQMDKKAVLVFRGQPLDQDQQIAFARNFGQLEGGFIKVNQRPSRFKYAELADISNVSVDGKVADREARESVGNFANNQLWHSDSSFQQAAARYSMLSASVLPPLGGDTEFWDIHATNLGGRDDLPRELQGLRAERYLQNSRFILGDTDYSESQRNAMPPVSWPLVRTHAGSGRKFLFIGAHAGHIEGRPVAEGRMLLAELLEHATQRKFVYRHRWKVGDLVMWDNRCVLHRGRGYDITARRELRRATTVDDGVV</sequence>
<keyword evidence="7" id="KW-0614">Plasmid</keyword>
<accession>P96312</accession>
<dbReference type="EMBL" id="U87394">
    <property type="protein sequence ID" value="AAB47567.1"/>
    <property type="molecule type" value="mRNA"/>
</dbReference>
<dbReference type="Pfam" id="PF02668">
    <property type="entry name" value="TauD"/>
    <property type="match status" value="1"/>
</dbReference>
<dbReference type="AlphaFoldDB" id="P96312"/>
<proteinExistence type="evidence at transcript level"/>
<evidence type="ECO:0000256" key="3">
    <source>
        <dbReference type="ARBA" id="ARBA00022964"/>
    </source>
</evidence>
<dbReference type="SUPFAM" id="SSF51197">
    <property type="entry name" value="Clavaminate synthase-like"/>
    <property type="match status" value="1"/>
</dbReference>
<gene>
    <name evidence="7" type="primary">IJBA</name>
</gene>
<keyword evidence="4" id="KW-0560">Oxidoreductase</keyword>
<dbReference type="PANTHER" id="PTHR43779:SF3">
    <property type="entry name" value="(3R)-3-[(CARBOXYMETHYL)AMINO]FATTY ACID OXYGENASE_DECARBOXYLASE"/>
    <property type="match status" value="1"/>
</dbReference>
<dbReference type="InterPro" id="IPR003819">
    <property type="entry name" value="TauD/TfdA-like"/>
</dbReference>
<name>P96312_BURCE</name>
<evidence type="ECO:0000259" key="6">
    <source>
        <dbReference type="Pfam" id="PF02668"/>
    </source>
</evidence>
<dbReference type="InterPro" id="IPR042098">
    <property type="entry name" value="TauD-like_sf"/>
</dbReference>
<geneLocation type="plasmid" evidence="7">
    <name>pIJB</name>
</geneLocation>
<dbReference type="InterPro" id="IPR051178">
    <property type="entry name" value="TfdA_dioxygenase"/>
</dbReference>
<protein>
    <submittedName>
        <fullName evidence="7">2,4-D dioxygenase</fullName>
    </submittedName>
</protein>
<organism evidence="7">
    <name type="scientific">Burkholderia cepacia</name>
    <name type="common">Pseudomonas cepacia</name>
    <dbReference type="NCBI Taxonomy" id="292"/>
    <lineage>
        <taxon>Bacteria</taxon>
        <taxon>Pseudomonadati</taxon>
        <taxon>Pseudomonadota</taxon>
        <taxon>Betaproteobacteria</taxon>
        <taxon>Burkholderiales</taxon>
        <taxon>Burkholderiaceae</taxon>
        <taxon>Burkholderia</taxon>
        <taxon>Burkholderia cepacia complex</taxon>
    </lineage>
</organism>
<evidence type="ECO:0000256" key="1">
    <source>
        <dbReference type="ARBA" id="ARBA00005896"/>
    </source>
</evidence>
<reference evidence="7" key="1">
    <citation type="submission" date="1997-01" db="EMBL/GenBank/DDBJ databases">
        <title>Cloning and Sequence Analysis of the 2,4-D dioxygenase from plasmid pIJB.</title>
        <authorList>
            <person name="Maclean K.N."/>
            <person name="Bustin S.A."/>
            <person name="McClure N.C."/>
            <person name="Bruce I.J."/>
            <person name="Smith A.R.W."/>
        </authorList>
    </citation>
    <scope>NUCLEOTIDE SEQUENCE</scope>
    <source>
        <strain evidence="7">2a</strain>
        <plasmid evidence="7">pIJB</plasmid>
    </source>
</reference>
<evidence type="ECO:0000256" key="4">
    <source>
        <dbReference type="ARBA" id="ARBA00023002"/>
    </source>
</evidence>
<keyword evidence="5" id="KW-0408">Iron</keyword>
<dbReference type="GO" id="GO:0046872">
    <property type="term" value="F:metal ion binding"/>
    <property type="evidence" value="ECO:0007669"/>
    <property type="project" value="UniProtKB-KW"/>
</dbReference>
<dbReference type="PANTHER" id="PTHR43779">
    <property type="entry name" value="DIOXYGENASE RV0097-RELATED"/>
    <property type="match status" value="1"/>
</dbReference>
<keyword evidence="2" id="KW-0479">Metal-binding</keyword>
<dbReference type="Gene3D" id="3.60.130.10">
    <property type="entry name" value="Clavaminate synthase-like"/>
    <property type="match status" value="1"/>
</dbReference>
<feature type="domain" description="TauD/TfdA-like" evidence="6">
    <location>
        <begin position="6"/>
        <end position="281"/>
    </location>
</feature>
<evidence type="ECO:0000256" key="2">
    <source>
        <dbReference type="ARBA" id="ARBA00022723"/>
    </source>
</evidence>
<keyword evidence="3 7" id="KW-0223">Dioxygenase</keyword>